<evidence type="ECO:0000256" key="1">
    <source>
        <dbReference type="ARBA" id="ARBA00007031"/>
    </source>
</evidence>
<organism evidence="3 4">
    <name type="scientific">Skermanella cutis</name>
    <dbReference type="NCBI Taxonomy" id="2775420"/>
    <lineage>
        <taxon>Bacteria</taxon>
        <taxon>Pseudomonadati</taxon>
        <taxon>Pseudomonadota</taxon>
        <taxon>Alphaproteobacteria</taxon>
        <taxon>Rhodospirillales</taxon>
        <taxon>Azospirillaceae</taxon>
        <taxon>Skermanella</taxon>
    </lineage>
</organism>
<feature type="compositionally biased region" description="Basic residues" evidence="2">
    <location>
        <begin position="147"/>
        <end position="157"/>
    </location>
</feature>
<evidence type="ECO:0000313" key="3">
    <source>
        <dbReference type="EMBL" id="QQP93859.1"/>
    </source>
</evidence>
<dbReference type="InterPro" id="IPR008807">
    <property type="entry name" value="ROS_MUCR"/>
</dbReference>
<dbReference type="EMBL" id="CP067423">
    <property type="protein sequence ID" value="QQP93859.1"/>
    <property type="molecule type" value="Genomic_DNA"/>
</dbReference>
<evidence type="ECO:0000256" key="2">
    <source>
        <dbReference type="SAM" id="MobiDB-lite"/>
    </source>
</evidence>
<dbReference type="InterPro" id="IPR041920">
    <property type="entry name" value="ROS/MUCR_sf"/>
</dbReference>
<sequence length="157" mass="17208">MNPSSSTVSSEEMVALTSRITAAYLRGNILPAADIPSVIGIAHGSLLQLVQPAPPPQQQEILKPAVLIRKSVTAEYIVCLEDGRKLKMLKRHLMATYGMTPDQYRARWNLPVDYPMVAPAYAGRRSDLAKASGLGRRRPEPEPVPVPKKRGRPKATT</sequence>
<dbReference type="Proteomes" id="UP000595197">
    <property type="component" value="Plasmid pTT6-3"/>
</dbReference>
<geneLocation type="plasmid" evidence="3 4">
    <name>pTT6-3</name>
</geneLocation>
<keyword evidence="4" id="KW-1185">Reference proteome</keyword>
<protein>
    <submittedName>
        <fullName evidence="3">MucR family transcriptional regulator</fullName>
    </submittedName>
</protein>
<dbReference type="Pfam" id="PF05443">
    <property type="entry name" value="ROS_MUCR"/>
    <property type="match status" value="1"/>
</dbReference>
<name>A0ABX7BKV1_9PROT</name>
<gene>
    <name evidence="3" type="ORF">IGS68_34645</name>
</gene>
<keyword evidence="3" id="KW-0614">Plasmid</keyword>
<reference evidence="3" key="1">
    <citation type="submission" date="2021-02" db="EMBL/GenBank/DDBJ databases">
        <title>Skermanella TT6 skin isolate.</title>
        <authorList>
            <person name="Lee K."/>
            <person name="Ganzorig M."/>
        </authorList>
    </citation>
    <scope>NUCLEOTIDE SEQUENCE</scope>
    <source>
        <strain evidence="3">TT6</strain>
    </source>
</reference>
<proteinExistence type="inferred from homology"/>
<comment type="similarity">
    <text evidence="1">Belongs to the ros/MucR family.</text>
</comment>
<evidence type="ECO:0000313" key="4">
    <source>
        <dbReference type="Proteomes" id="UP000595197"/>
    </source>
</evidence>
<dbReference type="Gene3D" id="1.10.10.1550">
    <property type="entry name" value="ROS/MUCR transcriptional regulator protein"/>
    <property type="match status" value="1"/>
</dbReference>
<dbReference type="RefSeq" id="WP_201083708.1">
    <property type="nucleotide sequence ID" value="NZ_CP067423.1"/>
</dbReference>
<accession>A0ABX7BKV1</accession>
<feature type="region of interest" description="Disordered" evidence="2">
    <location>
        <begin position="128"/>
        <end position="157"/>
    </location>
</feature>